<proteinExistence type="predicted"/>
<dbReference type="Proteomes" id="UP001187192">
    <property type="component" value="Unassembled WGS sequence"/>
</dbReference>
<keyword evidence="4" id="KW-0238">DNA-binding</keyword>
<dbReference type="PROSITE" id="PS51294">
    <property type="entry name" value="HTH_MYB"/>
    <property type="match status" value="1"/>
</dbReference>
<feature type="domain" description="HTH myb-type" evidence="8">
    <location>
        <begin position="31"/>
        <end position="85"/>
    </location>
</feature>
<name>A0AA88CNT7_FICCA</name>
<sequence>MGRAPCCDKANVKKGPWSPEEDSKLKDYIEKPNIKHGEFSDEEDRIICTLFANIGSRWSIIAAQLPGRTDNDIKNYWNTKLKKKLMGFVNPLHNIHYNNNNSDINISQKKLPVPFYNSSHETTSSPSSSSSFSLSQPLFPNYSTAYYSTTTSTTTPTNSTRLSEQQHQLSNMITSNPNCSSTLFSTNLSSFSFQTQDHYNLVGYNSYEYPNLKENSNLNLLMFGSEGSCSTSSEGSCSYQIKQEEIIGSAAAFQDQMIGQRFMLNYGGGYDCNYQNLWGQKSNGGFGEGLLDQYHVLEDLKQLLSSSSTSNSQGNNLIVNGSNNFFNVDENKTQEKVMYF</sequence>
<evidence type="ECO:0000259" key="8">
    <source>
        <dbReference type="PROSITE" id="PS51294"/>
    </source>
</evidence>
<evidence type="ECO:0000259" key="7">
    <source>
        <dbReference type="PROSITE" id="PS50090"/>
    </source>
</evidence>
<evidence type="ECO:0000256" key="6">
    <source>
        <dbReference type="ARBA" id="ARBA00023242"/>
    </source>
</evidence>
<keyword evidence="10" id="KW-1185">Reference proteome</keyword>
<dbReference type="GO" id="GO:0003677">
    <property type="term" value="F:DNA binding"/>
    <property type="evidence" value="ECO:0007669"/>
    <property type="project" value="UniProtKB-KW"/>
</dbReference>
<dbReference type="PANTHER" id="PTHR48000:SF67">
    <property type="entry name" value="MYB-LIKE DNA-BINDING DOMAIN CONTAINING PROTEIN, EXPRESSED"/>
    <property type="match status" value="1"/>
</dbReference>
<evidence type="ECO:0000313" key="10">
    <source>
        <dbReference type="Proteomes" id="UP001187192"/>
    </source>
</evidence>
<evidence type="ECO:0000256" key="1">
    <source>
        <dbReference type="ARBA" id="ARBA00004123"/>
    </source>
</evidence>
<keyword evidence="6" id="KW-0539">Nucleus</keyword>
<accession>A0AA88CNT7</accession>
<dbReference type="CDD" id="cd00167">
    <property type="entry name" value="SANT"/>
    <property type="match status" value="1"/>
</dbReference>
<dbReference type="AlphaFoldDB" id="A0AA88CNT7"/>
<dbReference type="PROSITE" id="PS50090">
    <property type="entry name" value="MYB_LIKE"/>
    <property type="match status" value="1"/>
</dbReference>
<dbReference type="InterPro" id="IPR001005">
    <property type="entry name" value="SANT/Myb"/>
</dbReference>
<comment type="caution">
    <text evidence="9">The sequence shown here is derived from an EMBL/GenBank/DDBJ whole genome shotgun (WGS) entry which is preliminary data.</text>
</comment>
<evidence type="ECO:0000256" key="2">
    <source>
        <dbReference type="ARBA" id="ARBA00022737"/>
    </source>
</evidence>
<dbReference type="InterPro" id="IPR009057">
    <property type="entry name" value="Homeodomain-like_sf"/>
</dbReference>
<evidence type="ECO:0000256" key="4">
    <source>
        <dbReference type="ARBA" id="ARBA00023125"/>
    </source>
</evidence>
<organism evidence="9 10">
    <name type="scientific">Ficus carica</name>
    <name type="common">Common fig</name>
    <dbReference type="NCBI Taxonomy" id="3494"/>
    <lineage>
        <taxon>Eukaryota</taxon>
        <taxon>Viridiplantae</taxon>
        <taxon>Streptophyta</taxon>
        <taxon>Embryophyta</taxon>
        <taxon>Tracheophyta</taxon>
        <taxon>Spermatophyta</taxon>
        <taxon>Magnoliopsida</taxon>
        <taxon>eudicotyledons</taxon>
        <taxon>Gunneridae</taxon>
        <taxon>Pentapetalae</taxon>
        <taxon>rosids</taxon>
        <taxon>fabids</taxon>
        <taxon>Rosales</taxon>
        <taxon>Moraceae</taxon>
        <taxon>Ficeae</taxon>
        <taxon>Ficus</taxon>
    </lineage>
</organism>
<dbReference type="InterPro" id="IPR017930">
    <property type="entry name" value="Myb_dom"/>
</dbReference>
<evidence type="ECO:0000256" key="5">
    <source>
        <dbReference type="ARBA" id="ARBA00023163"/>
    </source>
</evidence>
<evidence type="ECO:0000256" key="3">
    <source>
        <dbReference type="ARBA" id="ARBA00023015"/>
    </source>
</evidence>
<reference evidence="9" key="1">
    <citation type="submission" date="2023-07" db="EMBL/GenBank/DDBJ databases">
        <title>draft genome sequence of fig (Ficus carica).</title>
        <authorList>
            <person name="Takahashi T."/>
            <person name="Nishimura K."/>
        </authorList>
    </citation>
    <scope>NUCLEOTIDE SEQUENCE</scope>
</reference>
<keyword evidence="5" id="KW-0804">Transcription</keyword>
<keyword evidence="3" id="KW-0805">Transcription regulation</keyword>
<keyword evidence="2" id="KW-0677">Repeat</keyword>
<comment type="subcellular location">
    <subcellularLocation>
        <location evidence="1">Nucleus</location>
    </subcellularLocation>
</comment>
<dbReference type="GO" id="GO:0005634">
    <property type="term" value="C:nucleus"/>
    <property type="evidence" value="ECO:0007669"/>
    <property type="project" value="UniProtKB-SubCell"/>
</dbReference>
<feature type="domain" description="Myb-like" evidence="7">
    <location>
        <begin position="9"/>
        <end position="81"/>
    </location>
</feature>
<dbReference type="PANTHER" id="PTHR48000">
    <property type="entry name" value="OS09G0431300 PROTEIN"/>
    <property type="match status" value="1"/>
</dbReference>
<gene>
    <name evidence="9" type="ORF">TIFTF001_000781</name>
</gene>
<dbReference type="Pfam" id="PF00249">
    <property type="entry name" value="Myb_DNA-binding"/>
    <property type="match status" value="1"/>
</dbReference>
<dbReference type="Gene3D" id="1.10.10.60">
    <property type="entry name" value="Homeodomain-like"/>
    <property type="match status" value="1"/>
</dbReference>
<dbReference type="EMBL" id="BTGU01000001">
    <property type="protein sequence ID" value="GMN25015.1"/>
    <property type="molecule type" value="Genomic_DNA"/>
</dbReference>
<protein>
    <submittedName>
        <fullName evidence="9">Uncharacterized protein</fullName>
    </submittedName>
</protein>
<dbReference type="SUPFAM" id="SSF46689">
    <property type="entry name" value="Homeodomain-like"/>
    <property type="match status" value="1"/>
</dbReference>
<dbReference type="SMART" id="SM00717">
    <property type="entry name" value="SANT"/>
    <property type="match status" value="1"/>
</dbReference>
<evidence type="ECO:0000313" key="9">
    <source>
        <dbReference type="EMBL" id="GMN25015.1"/>
    </source>
</evidence>